<feature type="compositionally biased region" description="Polar residues" evidence="2">
    <location>
        <begin position="30"/>
        <end position="41"/>
    </location>
</feature>
<evidence type="ECO:0000256" key="2">
    <source>
        <dbReference type="SAM" id="MobiDB-lite"/>
    </source>
</evidence>
<feature type="compositionally biased region" description="Basic residues" evidence="2">
    <location>
        <begin position="376"/>
        <end position="386"/>
    </location>
</feature>
<comment type="caution">
    <text evidence="4">The sequence shown here is derived from an EMBL/GenBank/DDBJ whole genome shotgun (WGS) entry which is preliminary data.</text>
</comment>
<feature type="domain" description="Up-regulated during septation protein 1" evidence="3">
    <location>
        <begin position="425"/>
        <end position="542"/>
    </location>
</feature>
<evidence type="ECO:0000256" key="1">
    <source>
        <dbReference type="SAM" id="Coils"/>
    </source>
</evidence>
<keyword evidence="5" id="KW-1185">Reference proteome</keyword>
<keyword evidence="1" id="KW-0175">Coiled coil</keyword>
<evidence type="ECO:0000313" key="5">
    <source>
        <dbReference type="Proteomes" id="UP001280581"/>
    </source>
</evidence>
<evidence type="ECO:0000313" key="4">
    <source>
        <dbReference type="EMBL" id="KAK3214990.1"/>
    </source>
</evidence>
<evidence type="ECO:0000259" key="3">
    <source>
        <dbReference type="Pfam" id="PF15456"/>
    </source>
</evidence>
<feature type="compositionally biased region" description="Polar residues" evidence="2">
    <location>
        <begin position="217"/>
        <end position="227"/>
    </location>
</feature>
<gene>
    <name evidence="4" type="ORF">GRF29_19g1873293</name>
</gene>
<reference evidence="4 5" key="1">
    <citation type="submission" date="2021-02" db="EMBL/GenBank/DDBJ databases">
        <title>Genome assembly of Pseudopithomyces chartarum.</title>
        <authorList>
            <person name="Jauregui R."/>
            <person name="Singh J."/>
            <person name="Voisey C."/>
        </authorList>
    </citation>
    <scope>NUCLEOTIDE SEQUENCE [LARGE SCALE GENOMIC DNA]</scope>
    <source>
        <strain evidence="4 5">AGR01</strain>
    </source>
</reference>
<accession>A0AAN6M274</accession>
<dbReference type="Pfam" id="PF15456">
    <property type="entry name" value="Uds1"/>
    <property type="match status" value="1"/>
</dbReference>
<feature type="compositionally biased region" description="Polar residues" evidence="2">
    <location>
        <begin position="285"/>
        <end position="299"/>
    </location>
</feature>
<name>A0AAN6M274_9PLEO</name>
<dbReference type="Proteomes" id="UP001280581">
    <property type="component" value="Unassembled WGS sequence"/>
</dbReference>
<feature type="coiled-coil region" evidence="1">
    <location>
        <begin position="504"/>
        <end position="538"/>
    </location>
</feature>
<dbReference type="InterPro" id="IPR029191">
    <property type="entry name" value="Uds1"/>
</dbReference>
<feature type="compositionally biased region" description="Low complexity" evidence="2">
    <location>
        <begin position="65"/>
        <end position="75"/>
    </location>
</feature>
<dbReference type="EMBL" id="WVTA01000003">
    <property type="protein sequence ID" value="KAK3214990.1"/>
    <property type="molecule type" value="Genomic_DNA"/>
</dbReference>
<feature type="region of interest" description="Disordered" evidence="2">
    <location>
        <begin position="30"/>
        <end position="77"/>
    </location>
</feature>
<feature type="region of interest" description="Disordered" evidence="2">
    <location>
        <begin position="360"/>
        <end position="401"/>
    </location>
</feature>
<proteinExistence type="predicted"/>
<dbReference type="AlphaFoldDB" id="A0AAN6M274"/>
<protein>
    <recommendedName>
        <fullName evidence="3">Up-regulated during septation protein 1 domain-containing protein</fullName>
    </recommendedName>
</protein>
<feature type="region of interest" description="Disordered" evidence="2">
    <location>
        <begin position="138"/>
        <end position="306"/>
    </location>
</feature>
<organism evidence="4 5">
    <name type="scientific">Pseudopithomyces chartarum</name>
    <dbReference type="NCBI Taxonomy" id="1892770"/>
    <lineage>
        <taxon>Eukaryota</taxon>
        <taxon>Fungi</taxon>
        <taxon>Dikarya</taxon>
        <taxon>Ascomycota</taxon>
        <taxon>Pezizomycotina</taxon>
        <taxon>Dothideomycetes</taxon>
        <taxon>Pleosporomycetidae</taxon>
        <taxon>Pleosporales</taxon>
        <taxon>Massarineae</taxon>
        <taxon>Didymosphaeriaceae</taxon>
        <taxon>Pseudopithomyces</taxon>
    </lineage>
</organism>
<sequence length="603" mass="66207">MTHIANCMRPAAPDASSPVYITMETSFLSPVSAPRNTSSPPMNHFAPRRSKSLRNLQAESEESIESISPLEKSPSATTSKYQFWPSASFKSPLGQSRPAFSSDRLSALSMGRSSTSLSDTVVTQETVPFWQRSGSLARRRKVSVPELGSTMTTVQEMPLDSPTIPGRPPLRKASAEAFGHERSSSAPGTNWRNGPFGDAMMSCVTGPSPARDELSCNMFTSEQTTRSDAPATFGKPLSPILSPGVSTKPALKVDTDVIQEDVDSPPEVPPKSPVAERKGSPSPLKLNTKSSRSQLTTPATAAPGGMVSMGTFESRRSPNVNGALPTPLSAISNPFSVGSPSSAVEHRASPMIEKRDPIVSHNRNLSESSLMDRGRPVRRTSKRSRSRTTSETNNCDESIPDNWQLPKGLRVAEASRLMGDAEKETLYKQASAQADKFEVMNKRDVASMSRELRALDERCDYLRKTYKSLRAGRQKLHGRMISYLKRGNTVIFSRESLLKQEEALAELDVSIDEFILKLEQAENRRLRLRQKLLEHLAAALVLNPVQLRDGSETTPPRSPVKVESPTRVERKEVESIKIYADGHVLSLFSDIEHAIGKMCEQAY</sequence>